<comment type="similarity">
    <text evidence="1">Belongs to the AVL9 family.</text>
</comment>
<evidence type="ECO:0000313" key="5">
    <source>
        <dbReference type="Proteomes" id="UP000311919"/>
    </source>
</evidence>
<dbReference type="InterPro" id="IPR018307">
    <property type="entry name" value="ABL9/DENND6_dom"/>
</dbReference>
<dbReference type="PANTHER" id="PTHR31017:SF1">
    <property type="entry name" value="LATE SECRETORY PATHWAY PROTEIN AVL9 HOMOLOG"/>
    <property type="match status" value="1"/>
</dbReference>
<name>A0A4Z2CYI1_SCHJA</name>
<protein>
    <submittedName>
        <fullName evidence="4">Late secretory pathway protein AVL9 isoform 1</fullName>
    </submittedName>
</protein>
<dbReference type="Proteomes" id="UP000311919">
    <property type="component" value="Unassembled WGS sequence"/>
</dbReference>
<dbReference type="Pfam" id="PF09794">
    <property type="entry name" value="Avl9"/>
    <property type="match status" value="1"/>
</dbReference>
<feature type="non-terminal residue" evidence="4">
    <location>
        <position position="1"/>
    </location>
</feature>
<organism evidence="4 5">
    <name type="scientific">Schistosoma japonicum</name>
    <name type="common">Blood fluke</name>
    <dbReference type="NCBI Taxonomy" id="6182"/>
    <lineage>
        <taxon>Eukaryota</taxon>
        <taxon>Metazoa</taxon>
        <taxon>Spiralia</taxon>
        <taxon>Lophotrochozoa</taxon>
        <taxon>Platyhelminthes</taxon>
        <taxon>Trematoda</taxon>
        <taxon>Digenea</taxon>
        <taxon>Strigeidida</taxon>
        <taxon>Schistosomatoidea</taxon>
        <taxon>Schistosomatidae</taxon>
        <taxon>Schistosoma</taxon>
    </lineage>
</organism>
<comment type="caution">
    <text evidence="4">The sequence shown here is derived from an EMBL/GenBank/DDBJ whole genome shotgun (WGS) entry which is preliminary data.</text>
</comment>
<evidence type="ECO:0000256" key="1">
    <source>
        <dbReference type="ARBA" id="ARBA00038178"/>
    </source>
</evidence>
<proteinExistence type="inferred from homology"/>
<evidence type="ECO:0000259" key="3">
    <source>
        <dbReference type="PROSITE" id="PS50211"/>
    </source>
</evidence>
<dbReference type="InterPro" id="IPR051731">
    <property type="entry name" value="DENND11/AVL9_GEFs"/>
</dbReference>
<dbReference type="InterPro" id="IPR037516">
    <property type="entry name" value="Tripartite_DENN"/>
</dbReference>
<dbReference type="PROSITE" id="PS50211">
    <property type="entry name" value="DENN"/>
    <property type="match status" value="1"/>
</dbReference>
<dbReference type="OrthoDB" id="26278at2759"/>
<gene>
    <name evidence="4" type="ORF">EWB00_006378</name>
</gene>
<feature type="region of interest" description="Disordered" evidence="2">
    <location>
        <begin position="504"/>
        <end position="535"/>
    </location>
</feature>
<feature type="domain" description="UDENN" evidence="3">
    <location>
        <begin position="19"/>
        <end position="456"/>
    </location>
</feature>
<sequence>PYMRCDLGDEGMQNSKSILNLILIGFHHRKGSVVELVYPSLPVDTTDTCQLPHPWRHLPSLAIADGAHNYTKDCTYFSLPSIEKKGDTVFGVACYRQADSASFVQPNPEITRNTVQKSLVVLSRFPLFSYIAHHLSKIIDSLFKSKGFTPESLQTSYEELSHFVDSVLNNPLSYQDALFYNLNASNFIRVYKRDALCLFKLLLLERRILFTGDSGGIVSNWMLTLLSLYPDMLRGGLSQCSVIDPSWMSEINSRPSIDNISTNSSTSCHYSIKGQYPIMPQEEIDDNERMSEQHTELTPINVNLLEENVQLTSYNYTISADEKSLIDSSLGPEKIHLMMESDRLYTEKKKFAVSDSDKNDQTSNVPENISNCSMDEFSLYSPFPTNDWGFPLSLFTKSYLAPLYISLGLMDVLLEHSSFPKSSVNCRSSANHDLTEQSVRGFIAGATNPLLRSSNHLTEVFVSSLSPSVDISENYFPHLSELTSTFEKSSYFGIENDPLSEDSMKSGYSSYANSDKNVQNSGSKMSSNYSRPFSLPKRSQPVIQINSNNITNKHLTNSHSVSVSLNRALQLSHTDRLFIDHLIMTVNIWYEAQTDYCQKLSSEKGELIASNIFCGSFQLDADVLQQLTLAHKTALLKFPSQTILDAWIRQQFLIYLRALLLSAQGYNSHASDFQSSFLSCFRSTRNFLIWRHQFIPSQLFSVSVPEPVRSNIHDIEFINKRDEEEILKSTSGNPDNLQLQQSCTTSPDSVAAVVAQHPGRKIIEPDDWNQITGGFKKLGNMADQGRRFVSQSVAGLVKFGSDFNSTFRSSPSSNFVGKFSDTIKSVVLNPISISSPIITTEITNAESEPIPAQINIQKT</sequence>
<dbReference type="GO" id="GO:0005737">
    <property type="term" value="C:cytoplasm"/>
    <property type="evidence" value="ECO:0007669"/>
    <property type="project" value="TreeGrafter"/>
</dbReference>
<reference evidence="4 5" key="1">
    <citation type="submission" date="2019-03" db="EMBL/GenBank/DDBJ databases">
        <title>An improved genome assembly of the fluke Schistosoma japonicum.</title>
        <authorList>
            <person name="Hu W."/>
            <person name="Luo F."/>
            <person name="Yin M."/>
            <person name="Mo X."/>
            <person name="Sun C."/>
            <person name="Wu Q."/>
            <person name="Zhu B."/>
            <person name="Xiang M."/>
            <person name="Wang J."/>
            <person name="Wang Y."/>
            <person name="Zhang T."/>
            <person name="Xu B."/>
            <person name="Zheng H."/>
            <person name="Feng Z."/>
        </authorList>
    </citation>
    <scope>NUCLEOTIDE SEQUENCE [LARGE SCALE GENOMIC DNA]</scope>
    <source>
        <strain evidence="4">HuSjv2</strain>
        <tissue evidence="4">Worms</tissue>
    </source>
</reference>
<evidence type="ECO:0000256" key="2">
    <source>
        <dbReference type="SAM" id="MobiDB-lite"/>
    </source>
</evidence>
<dbReference type="AlphaFoldDB" id="A0A4Z2CYI1"/>
<dbReference type="PANTHER" id="PTHR31017">
    <property type="entry name" value="LATE SECRETORY PATHWAY PROTEIN AVL9-RELATED"/>
    <property type="match status" value="1"/>
</dbReference>
<evidence type="ECO:0000313" key="4">
    <source>
        <dbReference type="EMBL" id="TNN09311.1"/>
    </source>
</evidence>
<keyword evidence="5" id="KW-1185">Reference proteome</keyword>
<accession>A0A4Z2CYI1</accession>
<feature type="compositionally biased region" description="Polar residues" evidence="2">
    <location>
        <begin position="506"/>
        <end position="531"/>
    </location>
</feature>
<dbReference type="EMBL" id="SKCS01000396">
    <property type="protein sequence ID" value="TNN09311.1"/>
    <property type="molecule type" value="Genomic_DNA"/>
</dbReference>